<evidence type="ECO:0000259" key="8">
    <source>
        <dbReference type="Pfam" id="PF12678"/>
    </source>
</evidence>
<comment type="caution">
    <text evidence="9">The sequence shown here is derived from an EMBL/GenBank/DDBJ whole genome shotgun (WGS) entry which is preliminary data.</text>
</comment>
<evidence type="ECO:0000313" key="9">
    <source>
        <dbReference type="EMBL" id="POW12505.1"/>
    </source>
</evidence>
<dbReference type="InterPro" id="IPR024766">
    <property type="entry name" value="Znf_RING_H2"/>
</dbReference>
<keyword evidence="4" id="KW-0833">Ubl conjugation pathway</keyword>
<feature type="transmembrane region" description="Helical" evidence="7">
    <location>
        <begin position="108"/>
        <end position="126"/>
    </location>
</feature>
<evidence type="ECO:0000256" key="3">
    <source>
        <dbReference type="ARBA" id="ARBA00022771"/>
    </source>
</evidence>
<dbReference type="GO" id="GO:0008270">
    <property type="term" value="F:zinc ion binding"/>
    <property type="evidence" value="ECO:0007669"/>
    <property type="project" value="UniProtKB-KW"/>
</dbReference>
<dbReference type="Gene3D" id="3.30.40.10">
    <property type="entry name" value="Zinc/RING finger domain, C3HC4 (zinc finger)"/>
    <property type="match status" value="1"/>
</dbReference>
<keyword evidence="7" id="KW-0472">Membrane</keyword>
<protein>
    <recommendedName>
        <fullName evidence="8">Zinc finger RING-H2-type domain-containing protein</fullName>
    </recommendedName>
</protein>
<sequence>MGCATQTANEDRDLESGVIAQEPSDDTIETSNLSVAPKPWSEQIFKKHEYHHTCIQPWLTLNPTCPTCRHGLVPALVKRPGAVWRTRAQRFRGLTSGNHRASDLWQEGGVNVVLFIAIIVTSYLLIRSALS</sequence>
<organism evidence="9 10">
    <name type="scientific">Puccinia striiformis</name>
    <dbReference type="NCBI Taxonomy" id="27350"/>
    <lineage>
        <taxon>Eukaryota</taxon>
        <taxon>Fungi</taxon>
        <taxon>Dikarya</taxon>
        <taxon>Basidiomycota</taxon>
        <taxon>Pucciniomycotina</taxon>
        <taxon>Pucciniomycetes</taxon>
        <taxon>Pucciniales</taxon>
        <taxon>Pucciniaceae</taxon>
        <taxon>Puccinia</taxon>
    </lineage>
</organism>
<proteinExistence type="predicted"/>
<evidence type="ECO:0000256" key="1">
    <source>
        <dbReference type="ARBA" id="ARBA00004906"/>
    </source>
</evidence>
<keyword evidence="5" id="KW-0862">Zinc</keyword>
<keyword evidence="7" id="KW-0812">Transmembrane</keyword>
<dbReference type="Proteomes" id="UP000239156">
    <property type="component" value="Unassembled WGS sequence"/>
</dbReference>
<dbReference type="VEuPathDB" id="FungiDB:PSTT_04538"/>
<dbReference type="AlphaFoldDB" id="A0A2S4VSJ3"/>
<evidence type="ECO:0000256" key="2">
    <source>
        <dbReference type="ARBA" id="ARBA00022723"/>
    </source>
</evidence>
<evidence type="ECO:0000256" key="6">
    <source>
        <dbReference type="SAM" id="MobiDB-lite"/>
    </source>
</evidence>
<keyword evidence="7" id="KW-1133">Transmembrane helix</keyword>
<reference evidence="9" key="1">
    <citation type="submission" date="2017-12" db="EMBL/GenBank/DDBJ databases">
        <title>Gene loss provides genomic basis for host adaptation in cereal stripe rust fungi.</title>
        <authorList>
            <person name="Xia C."/>
        </authorList>
    </citation>
    <scope>NUCLEOTIDE SEQUENCE [LARGE SCALE GENOMIC DNA]</scope>
    <source>
        <strain evidence="9">93-210</strain>
    </source>
</reference>
<keyword evidence="10" id="KW-1185">Reference proteome</keyword>
<dbReference type="InterPro" id="IPR013083">
    <property type="entry name" value="Znf_RING/FYVE/PHD"/>
</dbReference>
<dbReference type="Pfam" id="PF12678">
    <property type="entry name" value="zf-rbx1"/>
    <property type="match status" value="1"/>
</dbReference>
<comment type="pathway">
    <text evidence="1">Protein modification; protein ubiquitination.</text>
</comment>
<dbReference type="SUPFAM" id="SSF57850">
    <property type="entry name" value="RING/U-box"/>
    <property type="match status" value="1"/>
</dbReference>
<feature type="domain" description="Zinc finger RING-H2-type" evidence="8">
    <location>
        <begin position="47"/>
        <end position="69"/>
    </location>
</feature>
<evidence type="ECO:0000313" key="10">
    <source>
        <dbReference type="Proteomes" id="UP000239156"/>
    </source>
</evidence>
<keyword evidence="2" id="KW-0479">Metal-binding</keyword>
<evidence type="ECO:0000256" key="4">
    <source>
        <dbReference type="ARBA" id="ARBA00022786"/>
    </source>
</evidence>
<keyword evidence="3" id="KW-0863">Zinc-finger</keyword>
<feature type="region of interest" description="Disordered" evidence="6">
    <location>
        <begin position="1"/>
        <end position="33"/>
    </location>
</feature>
<evidence type="ECO:0000256" key="5">
    <source>
        <dbReference type="ARBA" id="ARBA00022833"/>
    </source>
</evidence>
<dbReference type="VEuPathDB" id="FungiDB:PSHT_04451"/>
<dbReference type="EMBL" id="PKSL01000031">
    <property type="protein sequence ID" value="POW12505.1"/>
    <property type="molecule type" value="Genomic_DNA"/>
</dbReference>
<name>A0A2S4VSJ3_9BASI</name>
<accession>A0A2S4VSJ3</accession>
<evidence type="ECO:0000256" key="7">
    <source>
        <dbReference type="SAM" id="Phobius"/>
    </source>
</evidence>
<gene>
    <name evidence="9" type="ORF">PSTT_04538</name>
</gene>